<accession>A0A453GIK0</accession>
<proteinExistence type="predicted"/>
<feature type="region of interest" description="Disordered" evidence="1">
    <location>
        <begin position="1"/>
        <end position="64"/>
    </location>
</feature>
<keyword evidence="3" id="KW-1185">Reference proteome</keyword>
<dbReference type="Proteomes" id="UP000015105">
    <property type="component" value="Chromosome 3D"/>
</dbReference>
<name>A0A453GIK0_AEGTS</name>
<dbReference type="AlphaFoldDB" id="A0A453GIK0"/>
<reference evidence="2" key="4">
    <citation type="submission" date="2019-03" db="UniProtKB">
        <authorList>
            <consortium name="EnsemblPlants"/>
        </authorList>
    </citation>
    <scope>IDENTIFICATION</scope>
</reference>
<sequence length="187" mass="21327">MVNSVGSRTQSERTSGSKIPSMKASPGVIHLEMGGDYESPTNSSKNTKDETTSNYLSNNLEKPRKMKWKEVDVPAWLQELKSFKEGDWKVLVNKRENGRTDWKYIHQRYHKTFRSAPGVRFFLDGKEMNQVFKGEKLQKKKKNDPSGQASGASKPRRGRKAADTRTRALTLGKPFYYVPEKLPVGFI</sequence>
<dbReference type="EnsemblPlants" id="AET3Gv21030900.2">
    <property type="protein sequence ID" value="AET3Gv21030900.2"/>
    <property type="gene ID" value="AET3Gv21030900"/>
</dbReference>
<evidence type="ECO:0000256" key="1">
    <source>
        <dbReference type="SAM" id="MobiDB-lite"/>
    </source>
</evidence>
<organism evidence="2 3">
    <name type="scientific">Aegilops tauschii subsp. strangulata</name>
    <name type="common">Goatgrass</name>
    <dbReference type="NCBI Taxonomy" id="200361"/>
    <lineage>
        <taxon>Eukaryota</taxon>
        <taxon>Viridiplantae</taxon>
        <taxon>Streptophyta</taxon>
        <taxon>Embryophyta</taxon>
        <taxon>Tracheophyta</taxon>
        <taxon>Spermatophyta</taxon>
        <taxon>Magnoliopsida</taxon>
        <taxon>Liliopsida</taxon>
        <taxon>Poales</taxon>
        <taxon>Poaceae</taxon>
        <taxon>BOP clade</taxon>
        <taxon>Pooideae</taxon>
        <taxon>Triticodae</taxon>
        <taxon>Triticeae</taxon>
        <taxon>Triticinae</taxon>
        <taxon>Aegilops</taxon>
    </lineage>
</organism>
<feature type="region of interest" description="Disordered" evidence="1">
    <location>
        <begin position="134"/>
        <end position="166"/>
    </location>
</feature>
<evidence type="ECO:0000313" key="3">
    <source>
        <dbReference type="Proteomes" id="UP000015105"/>
    </source>
</evidence>
<reference evidence="3" key="1">
    <citation type="journal article" date="2014" name="Science">
        <title>Ancient hybridizations among the ancestral genomes of bread wheat.</title>
        <authorList>
            <consortium name="International Wheat Genome Sequencing Consortium,"/>
            <person name="Marcussen T."/>
            <person name="Sandve S.R."/>
            <person name="Heier L."/>
            <person name="Spannagl M."/>
            <person name="Pfeifer M."/>
            <person name="Jakobsen K.S."/>
            <person name="Wulff B.B."/>
            <person name="Steuernagel B."/>
            <person name="Mayer K.F."/>
            <person name="Olsen O.A."/>
        </authorList>
    </citation>
    <scope>NUCLEOTIDE SEQUENCE [LARGE SCALE GENOMIC DNA]</scope>
    <source>
        <strain evidence="3">cv. AL8/78</strain>
    </source>
</reference>
<reference evidence="2" key="5">
    <citation type="journal article" date="2021" name="G3 (Bethesda)">
        <title>Aegilops tauschii genome assembly Aet v5.0 features greater sequence contiguity and improved annotation.</title>
        <authorList>
            <person name="Wang L."/>
            <person name="Zhu T."/>
            <person name="Rodriguez J.C."/>
            <person name="Deal K.R."/>
            <person name="Dubcovsky J."/>
            <person name="McGuire P.E."/>
            <person name="Lux T."/>
            <person name="Spannagl M."/>
            <person name="Mayer K.F.X."/>
            <person name="Baldrich P."/>
            <person name="Meyers B.C."/>
            <person name="Huo N."/>
            <person name="Gu Y.Q."/>
            <person name="Zhou H."/>
            <person name="Devos K.M."/>
            <person name="Bennetzen J.L."/>
            <person name="Unver T."/>
            <person name="Budak H."/>
            <person name="Gulick P.J."/>
            <person name="Galiba G."/>
            <person name="Kalapos B."/>
            <person name="Nelson D.R."/>
            <person name="Li P."/>
            <person name="You F.M."/>
            <person name="Luo M.C."/>
            <person name="Dvorak J."/>
        </authorList>
    </citation>
    <scope>NUCLEOTIDE SEQUENCE [LARGE SCALE GENOMIC DNA]</scope>
    <source>
        <strain evidence="2">cv. AL8/78</strain>
    </source>
</reference>
<reference evidence="3" key="2">
    <citation type="journal article" date="2017" name="Nat. Plants">
        <title>The Aegilops tauschii genome reveals multiple impacts of transposons.</title>
        <authorList>
            <person name="Zhao G."/>
            <person name="Zou C."/>
            <person name="Li K."/>
            <person name="Wang K."/>
            <person name="Li T."/>
            <person name="Gao L."/>
            <person name="Zhang X."/>
            <person name="Wang H."/>
            <person name="Yang Z."/>
            <person name="Liu X."/>
            <person name="Jiang W."/>
            <person name="Mao L."/>
            <person name="Kong X."/>
            <person name="Jiao Y."/>
            <person name="Jia J."/>
        </authorList>
    </citation>
    <scope>NUCLEOTIDE SEQUENCE [LARGE SCALE GENOMIC DNA]</scope>
    <source>
        <strain evidence="3">cv. AL8/78</strain>
    </source>
</reference>
<dbReference type="Gramene" id="AET3Gv21030900.2">
    <property type="protein sequence ID" value="AET3Gv21030900.2"/>
    <property type="gene ID" value="AET3Gv21030900"/>
</dbReference>
<feature type="compositionally biased region" description="Polar residues" evidence="1">
    <location>
        <begin position="1"/>
        <end position="18"/>
    </location>
</feature>
<protein>
    <submittedName>
        <fullName evidence="2">Uncharacterized protein</fullName>
    </submittedName>
</protein>
<evidence type="ECO:0000313" key="2">
    <source>
        <dbReference type="EnsemblPlants" id="AET3Gv21030900.2"/>
    </source>
</evidence>
<reference evidence="2" key="3">
    <citation type="journal article" date="2017" name="Nature">
        <title>Genome sequence of the progenitor of the wheat D genome Aegilops tauschii.</title>
        <authorList>
            <person name="Luo M.C."/>
            <person name="Gu Y.Q."/>
            <person name="Puiu D."/>
            <person name="Wang H."/>
            <person name="Twardziok S.O."/>
            <person name="Deal K.R."/>
            <person name="Huo N."/>
            <person name="Zhu T."/>
            <person name="Wang L."/>
            <person name="Wang Y."/>
            <person name="McGuire P.E."/>
            <person name="Liu S."/>
            <person name="Long H."/>
            <person name="Ramasamy R.K."/>
            <person name="Rodriguez J.C."/>
            <person name="Van S.L."/>
            <person name="Yuan L."/>
            <person name="Wang Z."/>
            <person name="Xia Z."/>
            <person name="Xiao L."/>
            <person name="Anderson O.D."/>
            <person name="Ouyang S."/>
            <person name="Liang Y."/>
            <person name="Zimin A.V."/>
            <person name="Pertea G."/>
            <person name="Qi P."/>
            <person name="Bennetzen J.L."/>
            <person name="Dai X."/>
            <person name="Dawson M.W."/>
            <person name="Muller H.G."/>
            <person name="Kugler K."/>
            <person name="Rivarola-Duarte L."/>
            <person name="Spannagl M."/>
            <person name="Mayer K.F.X."/>
            <person name="Lu F.H."/>
            <person name="Bevan M.W."/>
            <person name="Leroy P."/>
            <person name="Li P."/>
            <person name="You F.M."/>
            <person name="Sun Q."/>
            <person name="Liu Z."/>
            <person name="Lyons E."/>
            <person name="Wicker T."/>
            <person name="Salzberg S.L."/>
            <person name="Devos K.M."/>
            <person name="Dvorak J."/>
        </authorList>
    </citation>
    <scope>NUCLEOTIDE SEQUENCE [LARGE SCALE GENOMIC DNA]</scope>
    <source>
        <strain evidence="2">cv. AL8/78</strain>
    </source>
</reference>